<protein>
    <submittedName>
        <fullName evidence="2">Uncharacterized protein</fullName>
    </submittedName>
</protein>
<keyword evidence="3" id="KW-1185">Reference proteome</keyword>
<feature type="compositionally biased region" description="Polar residues" evidence="1">
    <location>
        <begin position="1"/>
        <end position="19"/>
    </location>
</feature>
<dbReference type="RefSeq" id="XP_025381453.1">
    <property type="nucleotide sequence ID" value="XM_025525492.1"/>
</dbReference>
<name>A0A316Z240_9BASI</name>
<feature type="compositionally biased region" description="Polar residues" evidence="1">
    <location>
        <begin position="31"/>
        <end position="41"/>
    </location>
</feature>
<gene>
    <name evidence="2" type="ORF">FA10DRAFT_44284</name>
</gene>
<evidence type="ECO:0000313" key="2">
    <source>
        <dbReference type="EMBL" id="PWN94255.1"/>
    </source>
</evidence>
<feature type="compositionally biased region" description="Polar residues" evidence="1">
    <location>
        <begin position="68"/>
        <end position="84"/>
    </location>
</feature>
<feature type="compositionally biased region" description="Basic and acidic residues" evidence="1">
    <location>
        <begin position="172"/>
        <end position="186"/>
    </location>
</feature>
<feature type="region of interest" description="Disordered" evidence="1">
    <location>
        <begin position="172"/>
        <end position="206"/>
    </location>
</feature>
<dbReference type="Proteomes" id="UP000245768">
    <property type="component" value="Unassembled WGS sequence"/>
</dbReference>
<evidence type="ECO:0000256" key="1">
    <source>
        <dbReference type="SAM" id="MobiDB-lite"/>
    </source>
</evidence>
<accession>A0A316Z240</accession>
<reference evidence="2 3" key="1">
    <citation type="journal article" date="2018" name="Mol. Biol. Evol.">
        <title>Broad Genomic Sampling Reveals a Smut Pathogenic Ancestry of the Fungal Clade Ustilaginomycotina.</title>
        <authorList>
            <person name="Kijpornyongpan T."/>
            <person name="Mondo S.J."/>
            <person name="Barry K."/>
            <person name="Sandor L."/>
            <person name="Lee J."/>
            <person name="Lipzen A."/>
            <person name="Pangilinan J."/>
            <person name="LaButti K."/>
            <person name="Hainaut M."/>
            <person name="Henrissat B."/>
            <person name="Grigoriev I.V."/>
            <person name="Spatafora J.W."/>
            <person name="Aime M.C."/>
        </authorList>
    </citation>
    <scope>NUCLEOTIDE SEQUENCE [LARGE SCALE GENOMIC DNA]</scope>
    <source>
        <strain evidence="2 3">MCA 4198</strain>
    </source>
</reference>
<organism evidence="2 3">
    <name type="scientific">Acaromyces ingoldii</name>
    <dbReference type="NCBI Taxonomy" id="215250"/>
    <lineage>
        <taxon>Eukaryota</taxon>
        <taxon>Fungi</taxon>
        <taxon>Dikarya</taxon>
        <taxon>Basidiomycota</taxon>
        <taxon>Ustilaginomycotina</taxon>
        <taxon>Exobasidiomycetes</taxon>
        <taxon>Exobasidiales</taxon>
        <taxon>Cryptobasidiaceae</taxon>
        <taxon>Acaromyces</taxon>
    </lineage>
</organism>
<feature type="region of interest" description="Disordered" evidence="1">
    <location>
        <begin position="239"/>
        <end position="271"/>
    </location>
</feature>
<dbReference type="EMBL" id="KZ819634">
    <property type="protein sequence ID" value="PWN94255.1"/>
    <property type="molecule type" value="Genomic_DNA"/>
</dbReference>
<feature type="compositionally biased region" description="Low complexity" evidence="1">
    <location>
        <begin position="290"/>
        <end position="300"/>
    </location>
</feature>
<feature type="region of interest" description="Disordered" evidence="1">
    <location>
        <begin position="349"/>
        <end position="374"/>
    </location>
</feature>
<feature type="compositionally biased region" description="Low complexity" evidence="1">
    <location>
        <begin position="350"/>
        <end position="361"/>
    </location>
</feature>
<feature type="compositionally biased region" description="Basic and acidic residues" evidence="1">
    <location>
        <begin position="197"/>
        <end position="206"/>
    </location>
</feature>
<dbReference type="AlphaFoldDB" id="A0A316Z240"/>
<dbReference type="InParanoid" id="A0A316Z240"/>
<dbReference type="GO" id="GO:0016071">
    <property type="term" value="P:mRNA metabolic process"/>
    <property type="evidence" value="ECO:0007669"/>
    <property type="project" value="UniProtKB-ARBA"/>
</dbReference>
<dbReference type="GeneID" id="37047408"/>
<feature type="compositionally biased region" description="Low complexity" evidence="1">
    <location>
        <begin position="308"/>
        <end position="323"/>
    </location>
</feature>
<feature type="region of interest" description="Disordered" evidence="1">
    <location>
        <begin position="1"/>
        <end position="149"/>
    </location>
</feature>
<proteinExistence type="predicted"/>
<dbReference type="InterPro" id="IPR028322">
    <property type="entry name" value="PNRC-like_rgn"/>
</dbReference>
<feature type="compositionally biased region" description="Basic residues" evidence="1">
    <location>
        <begin position="187"/>
        <end position="196"/>
    </location>
</feature>
<evidence type="ECO:0000313" key="3">
    <source>
        <dbReference type="Proteomes" id="UP000245768"/>
    </source>
</evidence>
<dbReference type="Pfam" id="PF15365">
    <property type="entry name" value="PNRC"/>
    <property type="match status" value="1"/>
</dbReference>
<feature type="compositionally biased region" description="Low complexity" evidence="1">
    <location>
        <begin position="44"/>
        <end position="57"/>
    </location>
</feature>
<feature type="compositionally biased region" description="Basic and acidic residues" evidence="1">
    <location>
        <begin position="99"/>
        <end position="109"/>
    </location>
</feature>
<feature type="compositionally biased region" description="Basic residues" evidence="1">
    <location>
        <begin position="364"/>
        <end position="374"/>
    </location>
</feature>
<feature type="region of interest" description="Disordered" evidence="1">
    <location>
        <begin position="288"/>
        <end position="323"/>
    </location>
</feature>
<sequence length="374" mass="40897">MTRSTRNSKQCSATTTSAPLQPLRTVHRQPRSVQLSGNTKQPHSRSAAALDSSSSRNRYAELMAADATQGSPTKSTNLKGSKTASPREAKAGRRTVVPKKKEREMNKPKRSEKRTRWRPTQPPAATDVKRTDSMSSISSSSGDEGCTQDVKPLNWQQQSLLSRRHSFRREPMPEWANEKTSEPALERRKKNMHRRCGSVEETKRSSDTLLPPLRYSVDDQSVTSKSAWRLVFGDLPKGAQKTNSDTTKAKTGVDWAATRRRSTTDMPPWYAPNRKDGKIIVKLGRGAGESFSSSKTSSFSALPARADSQPSSQSTQSPEASVSEVLDAATSSLGIGEGLASIYAGPTFSAAAPEPTTLPTPRFATRKSRPVLTH</sequence>